<evidence type="ECO:0000313" key="5">
    <source>
        <dbReference type="Proteomes" id="UP000828390"/>
    </source>
</evidence>
<dbReference type="InterPro" id="IPR040079">
    <property type="entry name" value="Glutathione_S-Trfase"/>
</dbReference>
<dbReference type="InterPro" id="IPR004046">
    <property type="entry name" value="GST_C"/>
</dbReference>
<dbReference type="Proteomes" id="UP000828390">
    <property type="component" value="Unassembled WGS sequence"/>
</dbReference>
<dbReference type="PANTHER" id="PTHR43917:SF8">
    <property type="entry name" value="GH16740P-RELATED"/>
    <property type="match status" value="1"/>
</dbReference>
<dbReference type="PANTHER" id="PTHR43917">
    <property type="match status" value="1"/>
</dbReference>
<dbReference type="Pfam" id="PF02798">
    <property type="entry name" value="GST_N"/>
    <property type="match status" value="1"/>
</dbReference>
<name>A0A9D4L4N0_DREPO</name>
<reference evidence="4" key="1">
    <citation type="journal article" date="2019" name="bioRxiv">
        <title>The Genome of the Zebra Mussel, Dreissena polymorpha: A Resource for Invasive Species Research.</title>
        <authorList>
            <person name="McCartney M.A."/>
            <person name="Auch B."/>
            <person name="Kono T."/>
            <person name="Mallez S."/>
            <person name="Zhang Y."/>
            <person name="Obille A."/>
            <person name="Becker A."/>
            <person name="Abrahante J.E."/>
            <person name="Garbe J."/>
            <person name="Badalamenti J.P."/>
            <person name="Herman A."/>
            <person name="Mangelson H."/>
            <person name="Liachko I."/>
            <person name="Sullivan S."/>
            <person name="Sone E.D."/>
            <person name="Koren S."/>
            <person name="Silverstein K.A.T."/>
            <person name="Beckman K.B."/>
            <person name="Gohl D.M."/>
        </authorList>
    </citation>
    <scope>NUCLEOTIDE SEQUENCE</scope>
    <source>
        <strain evidence="4">Duluth1</strain>
        <tissue evidence="4">Whole animal</tissue>
    </source>
</reference>
<dbReference type="SFLD" id="SFLDS00019">
    <property type="entry name" value="Glutathione_Transferase_(cytos"/>
    <property type="match status" value="1"/>
</dbReference>
<dbReference type="Gene3D" id="3.40.30.10">
    <property type="entry name" value="Glutaredoxin"/>
    <property type="match status" value="1"/>
</dbReference>
<protein>
    <recommendedName>
        <fullName evidence="3">GST N-terminal domain-containing protein</fullName>
    </recommendedName>
</protein>
<evidence type="ECO:0000256" key="2">
    <source>
        <dbReference type="SAM" id="MobiDB-lite"/>
    </source>
</evidence>
<accession>A0A9D4L4N0</accession>
<organism evidence="4 5">
    <name type="scientific">Dreissena polymorpha</name>
    <name type="common">Zebra mussel</name>
    <name type="synonym">Mytilus polymorpha</name>
    <dbReference type="NCBI Taxonomy" id="45954"/>
    <lineage>
        <taxon>Eukaryota</taxon>
        <taxon>Metazoa</taxon>
        <taxon>Spiralia</taxon>
        <taxon>Lophotrochozoa</taxon>
        <taxon>Mollusca</taxon>
        <taxon>Bivalvia</taxon>
        <taxon>Autobranchia</taxon>
        <taxon>Heteroconchia</taxon>
        <taxon>Euheterodonta</taxon>
        <taxon>Imparidentia</taxon>
        <taxon>Neoheterodontei</taxon>
        <taxon>Myida</taxon>
        <taxon>Dreissenoidea</taxon>
        <taxon>Dreissenidae</taxon>
        <taxon>Dreissena</taxon>
    </lineage>
</organism>
<dbReference type="InterPro" id="IPR036282">
    <property type="entry name" value="Glutathione-S-Trfase_C_sf"/>
</dbReference>
<dbReference type="InterPro" id="IPR036249">
    <property type="entry name" value="Thioredoxin-like_sf"/>
</dbReference>
<dbReference type="SUPFAM" id="SSF47616">
    <property type="entry name" value="GST C-terminal domain-like"/>
    <property type="match status" value="1"/>
</dbReference>
<dbReference type="InterPro" id="IPR051369">
    <property type="entry name" value="GST_Theta"/>
</dbReference>
<dbReference type="OrthoDB" id="6056698at2759"/>
<dbReference type="SFLD" id="SFLDG00358">
    <property type="entry name" value="Main_(cytGST)"/>
    <property type="match status" value="1"/>
</dbReference>
<dbReference type="PROSITE" id="PS50404">
    <property type="entry name" value="GST_NTER"/>
    <property type="match status" value="1"/>
</dbReference>
<evidence type="ECO:0000259" key="3">
    <source>
        <dbReference type="PROSITE" id="PS50404"/>
    </source>
</evidence>
<dbReference type="GO" id="GO:0004364">
    <property type="term" value="F:glutathione transferase activity"/>
    <property type="evidence" value="ECO:0007669"/>
    <property type="project" value="TreeGrafter"/>
</dbReference>
<dbReference type="CDD" id="cd03050">
    <property type="entry name" value="GST_N_Theta"/>
    <property type="match status" value="1"/>
</dbReference>
<dbReference type="FunFam" id="3.40.30.10:FF:000176">
    <property type="entry name" value="Glutathione S-transferase theta-1"/>
    <property type="match status" value="1"/>
</dbReference>
<comment type="caution">
    <text evidence="4">The sequence shown here is derived from an EMBL/GenBank/DDBJ whole genome shotgun (WGS) entry which is preliminary data.</text>
</comment>
<dbReference type="GO" id="GO:0006749">
    <property type="term" value="P:glutathione metabolic process"/>
    <property type="evidence" value="ECO:0007669"/>
    <property type="project" value="TreeGrafter"/>
</dbReference>
<evidence type="ECO:0000313" key="4">
    <source>
        <dbReference type="EMBL" id="KAH3851693.1"/>
    </source>
</evidence>
<dbReference type="SMR" id="A0A9D4L4N0"/>
<reference evidence="4" key="2">
    <citation type="submission" date="2020-11" db="EMBL/GenBank/DDBJ databases">
        <authorList>
            <person name="McCartney M.A."/>
            <person name="Auch B."/>
            <person name="Kono T."/>
            <person name="Mallez S."/>
            <person name="Becker A."/>
            <person name="Gohl D.M."/>
            <person name="Silverstein K.A.T."/>
            <person name="Koren S."/>
            <person name="Bechman K.B."/>
            <person name="Herman A."/>
            <person name="Abrahante J.E."/>
            <person name="Garbe J."/>
        </authorList>
    </citation>
    <scope>NUCLEOTIDE SEQUENCE</scope>
    <source>
        <strain evidence="4">Duluth1</strain>
        <tissue evidence="4">Whole animal</tissue>
    </source>
</reference>
<gene>
    <name evidence="4" type="ORF">DPMN_094177</name>
</gene>
<dbReference type="Gene3D" id="1.20.1050.10">
    <property type="match status" value="1"/>
</dbReference>
<dbReference type="Pfam" id="PF00043">
    <property type="entry name" value="GST_C"/>
    <property type="match status" value="1"/>
</dbReference>
<evidence type="ECO:0000256" key="1">
    <source>
        <dbReference type="RuleBase" id="RU003494"/>
    </source>
</evidence>
<dbReference type="InterPro" id="IPR040075">
    <property type="entry name" value="GST_N_Theta"/>
</dbReference>
<proteinExistence type="inferred from homology"/>
<dbReference type="GO" id="GO:0005737">
    <property type="term" value="C:cytoplasm"/>
    <property type="evidence" value="ECO:0007669"/>
    <property type="project" value="TreeGrafter"/>
</dbReference>
<keyword evidence="5" id="KW-1185">Reference proteome</keyword>
<dbReference type="InterPro" id="IPR004045">
    <property type="entry name" value="Glutathione_S-Trfase_N"/>
</dbReference>
<feature type="domain" description="GST N-terminal" evidence="3">
    <location>
        <begin position="1"/>
        <end position="82"/>
    </location>
</feature>
<dbReference type="SUPFAM" id="SSF52833">
    <property type="entry name" value="Thioredoxin-like"/>
    <property type="match status" value="1"/>
</dbReference>
<dbReference type="AlphaFoldDB" id="A0A9D4L4N0"/>
<dbReference type="EMBL" id="JAIWYP010000003">
    <property type="protein sequence ID" value="KAH3851693.1"/>
    <property type="molecule type" value="Genomic_DNA"/>
</dbReference>
<sequence>MVLEFYYDLLSQPCRAVYLFLKAAGIKFEPKVIDLMKGENYNPEFLKKNPFHKVPLIDDGGFILAESVTIMRYIAIQYKLPEHWYPRADVRAQARVDEFLNWQHLCVRKPCMELYHSVFQGSIGIGRFTKQPLVQEKVHRAREEIAKCVTHIANHYLNGKPFIAGDYISAADVLGVCELAQIAAVGEEASYANNRIVVAWMERVKSKLQPHYDECMRKLDGFKKMNEDANAEMAWVVSQIAARSGEGPNSTRGDRGILHQSGCRYDK</sequence>
<comment type="similarity">
    <text evidence="1">Belongs to the GST superfamily.</text>
</comment>
<feature type="region of interest" description="Disordered" evidence="2">
    <location>
        <begin position="244"/>
        <end position="267"/>
    </location>
</feature>